<evidence type="ECO:0000256" key="1">
    <source>
        <dbReference type="SAM" id="SignalP"/>
    </source>
</evidence>
<sequence>MRFSNFFLLILCAGNLLTANAQTTTTLQISNPSSLTYFDKVIEVPWKTINKIDTAKLIVIESDTKMQIPFQLEKKGTSNVVNLLIQISLNSYQNKNILITTGQREKFASKTYGRYVPERLDDFAWENDKIAYRMYGKALETTPKDNAYGMDVWVKRTDRLILNERYKRGDYHIDHGDGMDYYHVGFTLGAGNMMPYLNDSIYYSKNYVEYKVLDNGPLRTSFQLFYNEWQVGDQKVKVTKTFSLDAGDWLNKIEVNYSGSNVKNLPVVAGIIGRPEPGVKYFNEQNGIMSYWEPQHGPDGVTALSCLFPSAVQKMAEIKGQLLTFAKTDEQGAITYYSGATWNRQSTFTNNNAWVKYLEDFKESLVAKIVIQKISQ</sequence>
<dbReference type="AlphaFoldDB" id="R9GLS4"/>
<dbReference type="eggNOG" id="COG4225">
    <property type="taxonomic scope" value="Bacteria"/>
</dbReference>
<evidence type="ECO:0000313" key="3">
    <source>
        <dbReference type="Proteomes" id="UP000014174"/>
    </source>
</evidence>
<keyword evidence="3" id="KW-1185">Reference proteome</keyword>
<gene>
    <name evidence="2" type="ORF">ADIARSV_4160</name>
</gene>
<dbReference type="InterPro" id="IPR032342">
    <property type="entry name" value="DUF4861"/>
</dbReference>
<dbReference type="Proteomes" id="UP000014174">
    <property type="component" value="Unassembled WGS sequence"/>
</dbReference>
<dbReference type="OrthoDB" id="9800230at2"/>
<organism evidence="2 3">
    <name type="scientific">Arcticibacter svalbardensis MN12-7</name>
    <dbReference type="NCBI Taxonomy" id="1150600"/>
    <lineage>
        <taxon>Bacteria</taxon>
        <taxon>Pseudomonadati</taxon>
        <taxon>Bacteroidota</taxon>
        <taxon>Sphingobacteriia</taxon>
        <taxon>Sphingobacteriales</taxon>
        <taxon>Sphingobacteriaceae</taxon>
        <taxon>Arcticibacter</taxon>
    </lineage>
</organism>
<dbReference type="RefSeq" id="WP_016197378.1">
    <property type="nucleotide sequence ID" value="NZ_AQPN01000145.1"/>
</dbReference>
<evidence type="ECO:0008006" key="4">
    <source>
        <dbReference type="Google" id="ProtNLM"/>
    </source>
</evidence>
<dbReference type="STRING" id="1150600.ADIARSV_4160"/>
<keyword evidence="1" id="KW-0732">Signal</keyword>
<dbReference type="PATRIC" id="fig|1150600.3.peg.4118"/>
<dbReference type="EMBL" id="AQPN01000145">
    <property type="protein sequence ID" value="EOR92648.1"/>
    <property type="molecule type" value="Genomic_DNA"/>
</dbReference>
<protein>
    <recommendedName>
        <fullName evidence="4">DUF4861 domain-containing protein</fullName>
    </recommendedName>
</protein>
<feature type="chain" id="PRO_5004481891" description="DUF4861 domain-containing protein" evidence="1">
    <location>
        <begin position="22"/>
        <end position="376"/>
    </location>
</feature>
<reference evidence="2 3" key="1">
    <citation type="journal article" date="2013" name="Genome Announc.">
        <title>Draft Genome Sequence of Arcticibacter svalbardensis Strain MN12-7T, a Member of the Family Sphingobacteriaceae Isolated from an Arctic Soil Sample.</title>
        <authorList>
            <person name="Shivaji S."/>
            <person name="Ara S."/>
            <person name="Prasad S."/>
            <person name="Manasa B.P."/>
            <person name="Begum Z."/>
            <person name="Singh A."/>
            <person name="Kumar Pinnaka A."/>
        </authorList>
    </citation>
    <scope>NUCLEOTIDE SEQUENCE [LARGE SCALE GENOMIC DNA]</scope>
    <source>
        <strain evidence="2 3">MN12-7</strain>
    </source>
</reference>
<accession>R9GLS4</accession>
<feature type="signal peptide" evidence="1">
    <location>
        <begin position="1"/>
        <end position="21"/>
    </location>
</feature>
<dbReference type="Pfam" id="PF16153">
    <property type="entry name" value="DUF4861"/>
    <property type="match status" value="1"/>
</dbReference>
<evidence type="ECO:0000313" key="2">
    <source>
        <dbReference type="EMBL" id="EOR92648.1"/>
    </source>
</evidence>
<name>R9GLS4_9SPHI</name>
<proteinExistence type="predicted"/>
<comment type="caution">
    <text evidence="2">The sequence shown here is derived from an EMBL/GenBank/DDBJ whole genome shotgun (WGS) entry which is preliminary data.</text>
</comment>